<dbReference type="Pfam" id="PF20684">
    <property type="entry name" value="Fung_rhodopsin"/>
    <property type="match status" value="1"/>
</dbReference>
<evidence type="ECO:0000256" key="15">
    <source>
        <dbReference type="SAM" id="MobiDB-lite"/>
    </source>
</evidence>
<dbReference type="AlphaFoldDB" id="A0A9P9I986"/>
<feature type="compositionally biased region" description="Polar residues" evidence="15">
    <location>
        <begin position="441"/>
        <end position="453"/>
    </location>
</feature>
<feature type="signal peptide" evidence="17">
    <location>
        <begin position="1"/>
        <end position="20"/>
    </location>
</feature>
<protein>
    <recommendedName>
        <fullName evidence="18">CFEM domain-containing protein</fullName>
    </recommendedName>
</protein>
<keyword evidence="9 16" id="KW-1133">Transmembrane helix</keyword>
<proteinExistence type="inferred from homology"/>
<comment type="caution">
    <text evidence="19">The sequence shown here is derived from an EMBL/GenBank/DDBJ whole genome shotgun (WGS) entry which is preliminary data.</text>
</comment>
<evidence type="ECO:0000259" key="18">
    <source>
        <dbReference type="PROSITE" id="PS52012"/>
    </source>
</evidence>
<evidence type="ECO:0000256" key="14">
    <source>
        <dbReference type="PROSITE-ProRule" id="PRU01356"/>
    </source>
</evidence>
<dbReference type="Proteomes" id="UP000700596">
    <property type="component" value="Unassembled WGS sequence"/>
</dbReference>
<comment type="subcellular location">
    <subcellularLocation>
        <location evidence="2">Membrane</location>
        <topology evidence="2">Lipid-anchor</topology>
        <topology evidence="2">GPI-anchor</topology>
    </subcellularLocation>
    <subcellularLocation>
        <location evidence="1">Membrane</location>
        <topology evidence="1">Multi-pass membrane protein</topology>
    </subcellularLocation>
    <subcellularLocation>
        <location evidence="3">Secreted</location>
    </subcellularLocation>
</comment>
<keyword evidence="5" id="KW-0964">Secreted</keyword>
<feature type="disulfide bond" evidence="14">
    <location>
        <begin position="41"/>
        <end position="48"/>
    </location>
</feature>
<dbReference type="PANTHER" id="PTHR33048:SF143">
    <property type="entry name" value="EXTRACELLULAR MEMBRANE PROTEIN CFEM DOMAIN-CONTAINING PROTEIN-RELATED"/>
    <property type="match status" value="1"/>
</dbReference>
<keyword evidence="7 16" id="KW-0812">Transmembrane</keyword>
<dbReference type="InterPro" id="IPR008427">
    <property type="entry name" value="Extracellular_membr_CFEM_dom"/>
</dbReference>
<keyword evidence="20" id="KW-1185">Reference proteome</keyword>
<dbReference type="InterPro" id="IPR049326">
    <property type="entry name" value="Rhodopsin_dom_fungi"/>
</dbReference>
<feature type="compositionally biased region" description="Polar residues" evidence="15">
    <location>
        <begin position="368"/>
        <end position="388"/>
    </location>
</feature>
<evidence type="ECO:0000256" key="9">
    <source>
        <dbReference type="ARBA" id="ARBA00022989"/>
    </source>
</evidence>
<evidence type="ECO:0000313" key="20">
    <source>
        <dbReference type="Proteomes" id="UP000700596"/>
    </source>
</evidence>
<evidence type="ECO:0000256" key="5">
    <source>
        <dbReference type="ARBA" id="ARBA00022525"/>
    </source>
</evidence>
<evidence type="ECO:0000256" key="2">
    <source>
        <dbReference type="ARBA" id="ARBA00004589"/>
    </source>
</evidence>
<organism evidence="19 20">
    <name type="scientific">Dendryphion nanum</name>
    <dbReference type="NCBI Taxonomy" id="256645"/>
    <lineage>
        <taxon>Eukaryota</taxon>
        <taxon>Fungi</taxon>
        <taxon>Dikarya</taxon>
        <taxon>Ascomycota</taxon>
        <taxon>Pezizomycotina</taxon>
        <taxon>Dothideomycetes</taxon>
        <taxon>Pleosporomycetidae</taxon>
        <taxon>Pleosporales</taxon>
        <taxon>Torulaceae</taxon>
        <taxon>Dendryphion</taxon>
    </lineage>
</organism>
<feature type="region of interest" description="Disordered" evidence="15">
    <location>
        <begin position="361"/>
        <end position="394"/>
    </location>
</feature>
<evidence type="ECO:0000256" key="12">
    <source>
        <dbReference type="ARBA" id="ARBA00023288"/>
    </source>
</evidence>
<dbReference type="InterPro" id="IPR052337">
    <property type="entry name" value="SAT4-like"/>
</dbReference>
<evidence type="ECO:0000256" key="16">
    <source>
        <dbReference type="SAM" id="Phobius"/>
    </source>
</evidence>
<evidence type="ECO:0000256" key="8">
    <source>
        <dbReference type="ARBA" id="ARBA00022729"/>
    </source>
</evidence>
<evidence type="ECO:0000256" key="1">
    <source>
        <dbReference type="ARBA" id="ARBA00004141"/>
    </source>
</evidence>
<keyword evidence="8 17" id="KW-0732">Signal</keyword>
<name>A0A9P9I986_9PLEO</name>
<evidence type="ECO:0000256" key="4">
    <source>
        <dbReference type="ARBA" id="ARBA00010031"/>
    </source>
</evidence>
<evidence type="ECO:0000256" key="6">
    <source>
        <dbReference type="ARBA" id="ARBA00022622"/>
    </source>
</evidence>
<keyword evidence="6" id="KW-0336">GPI-anchor</keyword>
<feature type="transmembrane region" description="Helical" evidence="16">
    <location>
        <begin position="203"/>
        <end position="230"/>
    </location>
</feature>
<evidence type="ECO:0000256" key="3">
    <source>
        <dbReference type="ARBA" id="ARBA00004613"/>
    </source>
</evidence>
<feature type="region of interest" description="Disordered" evidence="15">
    <location>
        <begin position="418"/>
        <end position="453"/>
    </location>
</feature>
<feature type="transmembrane region" description="Helical" evidence="16">
    <location>
        <begin position="96"/>
        <end position="118"/>
    </location>
</feature>
<dbReference type="GO" id="GO:0098552">
    <property type="term" value="C:side of membrane"/>
    <property type="evidence" value="ECO:0007669"/>
    <property type="project" value="UniProtKB-KW"/>
</dbReference>
<feature type="transmembrane region" description="Helical" evidence="16">
    <location>
        <begin position="250"/>
        <end position="271"/>
    </location>
</feature>
<dbReference type="GO" id="GO:0005576">
    <property type="term" value="C:extracellular region"/>
    <property type="evidence" value="ECO:0007669"/>
    <property type="project" value="UniProtKB-SubCell"/>
</dbReference>
<evidence type="ECO:0000256" key="10">
    <source>
        <dbReference type="ARBA" id="ARBA00023136"/>
    </source>
</evidence>
<keyword evidence="10 16" id="KW-0472">Membrane</keyword>
<evidence type="ECO:0000256" key="11">
    <source>
        <dbReference type="ARBA" id="ARBA00023157"/>
    </source>
</evidence>
<keyword evidence="11 14" id="KW-1015">Disulfide bond</keyword>
<feature type="disulfide bond" evidence="14">
    <location>
        <begin position="50"/>
        <end position="83"/>
    </location>
</feature>
<dbReference type="SMART" id="SM00747">
    <property type="entry name" value="CFEM"/>
    <property type="match status" value="1"/>
</dbReference>
<reference evidence="19" key="1">
    <citation type="journal article" date="2021" name="Nat. Commun.">
        <title>Genetic determinants of endophytism in the Arabidopsis root mycobiome.</title>
        <authorList>
            <person name="Mesny F."/>
            <person name="Miyauchi S."/>
            <person name="Thiergart T."/>
            <person name="Pickel B."/>
            <person name="Atanasova L."/>
            <person name="Karlsson M."/>
            <person name="Huettel B."/>
            <person name="Barry K.W."/>
            <person name="Haridas S."/>
            <person name="Chen C."/>
            <person name="Bauer D."/>
            <person name="Andreopoulos W."/>
            <person name="Pangilinan J."/>
            <person name="LaButti K."/>
            <person name="Riley R."/>
            <person name="Lipzen A."/>
            <person name="Clum A."/>
            <person name="Drula E."/>
            <person name="Henrissat B."/>
            <person name="Kohler A."/>
            <person name="Grigoriev I.V."/>
            <person name="Martin F.M."/>
            <person name="Hacquard S."/>
        </authorList>
    </citation>
    <scope>NUCLEOTIDE SEQUENCE</scope>
    <source>
        <strain evidence="19">MPI-CAGE-CH-0243</strain>
    </source>
</reference>
<feature type="chain" id="PRO_5040316753" description="CFEM domain-containing protein" evidence="17">
    <location>
        <begin position="21"/>
        <end position="453"/>
    </location>
</feature>
<feature type="transmembrane region" description="Helical" evidence="16">
    <location>
        <begin position="173"/>
        <end position="191"/>
    </location>
</feature>
<sequence length="453" mass="49438">MKSFAAGLAILALLISTVIAQEMPACAGQCLQASLKAQDLCSPTNITCICTNVALMGSIQTCVLSTCTVKEALSAQNVTQTMCGQPVRDITHITPIVTGVSGAAAIIAVVVRSALAYASFSLDDMFAVAALISALPMGILEFFMAADGFGKDIWNIPHNNIYQIIKFTWLTEVFYFMAVAFTKISFLFFCLRIFPRKELRTIIFALVGICFAYGIAFVVACLFNCSPVSYIWTNWDGEHSGTCFNFHVFAWAHAVINIVLDIVIIGIPIPELLKLSLSVKKKVYIIMMFSIGAFTTIISIVRLQSLVQFSSSTNATWDNVPTAYWSVLEAFVGIFCVCMPALRRFLAIVFPRCFGSTQSNSKYEHYDTPNTPNKLSSGRATGPKNSKVSFGGKGITKTMETHVESRMGDDDEIQLVELGEQGKKERWASNASDGASDKSRTTALPVQGNPSWP</sequence>
<comment type="similarity">
    <text evidence="4">Belongs to the RBT5 family.</text>
</comment>
<keyword evidence="6" id="KW-0325">Glycoprotein</keyword>
<accession>A0A9P9I986</accession>
<feature type="transmembrane region" description="Helical" evidence="16">
    <location>
        <begin position="283"/>
        <end position="303"/>
    </location>
</feature>
<comment type="similarity">
    <text evidence="13">Belongs to the SAT4 family.</text>
</comment>
<evidence type="ECO:0000256" key="7">
    <source>
        <dbReference type="ARBA" id="ARBA00022692"/>
    </source>
</evidence>
<feature type="transmembrane region" description="Helical" evidence="16">
    <location>
        <begin position="323"/>
        <end position="342"/>
    </location>
</feature>
<evidence type="ECO:0000256" key="13">
    <source>
        <dbReference type="ARBA" id="ARBA00038359"/>
    </source>
</evidence>
<dbReference type="PROSITE" id="PS52012">
    <property type="entry name" value="CFEM"/>
    <property type="match status" value="1"/>
</dbReference>
<evidence type="ECO:0000313" key="19">
    <source>
        <dbReference type="EMBL" id="KAH7112486.1"/>
    </source>
</evidence>
<feature type="transmembrane region" description="Helical" evidence="16">
    <location>
        <begin position="125"/>
        <end position="146"/>
    </location>
</feature>
<dbReference type="OrthoDB" id="2496787at2759"/>
<dbReference type="PANTHER" id="PTHR33048">
    <property type="entry name" value="PTH11-LIKE INTEGRAL MEMBRANE PROTEIN (AFU_ORTHOLOGUE AFUA_5G11245)"/>
    <property type="match status" value="1"/>
</dbReference>
<evidence type="ECO:0000256" key="17">
    <source>
        <dbReference type="SAM" id="SignalP"/>
    </source>
</evidence>
<keyword evidence="12" id="KW-0449">Lipoprotein</keyword>
<feature type="domain" description="CFEM" evidence="18">
    <location>
        <begin position="1"/>
        <end position="109"/>
    </location>
</feature>
<dbReference type="EMBL" id="JAGMWT010000021">
    <property type="protein sequence ID" value="KAH7112486.1"/>
    <property type="molecule type" value="Genomic_DNA"/>
</dbReference>
<gene>
    <name evidence="19" type="ORF">B0J11DRAFT_185921</name>
</gene>
<comment type="caution">
    <text evidence="14">Lacks conserved residue(s) required for the propagation of feature annotation.</text>
</comment>
<dbReference type="Pfam" id="PF05730">
    <property type="entry name" value="CFEM"/>
    <property type="match status" value="1"/>
</dbReference>